<accession>A0A059CC45</accession>
<dbReference type="EMBL" id="KK198756">
    <property type="protein sequence ID" value="KCW75766.1"/>
    <property type="molecule type" value="Genomic_DNA"/>
</dbReference>
<dbReference type="AlphaFoldDB" id="A0A059CC45"/>
<dbReference type="GO" id="GO:0000398">
    <property type="term" value="P:mRNA splicing, via spliceosome"/>
    <property type="evidence" value="ECO:0007669"/>
    <property type="project" value="InterPro"/>
</dbReference>
<dbReference type="GO" id="GO:0008380">
    <property type="term" value="P:RNA splicing"/>
    <property type="evidence" value="ECO:0000318"/>
    <property type="project" value="GO_Central"/>
</dbReference>
<dbReference type="Gene3D" id="3.40.50.980">
    <property type="match status" value="1"/>
</dbReference>
<dbReference type="GO" id="GO:0071006">
    <property type="term" value="C:U2-type catalytic step 1 spliceosome"/>
    <property type="evidence" value="ECO:0000318"/>
    <property type="project" value="GO_Central"/>
</dbReference>
<gene>
    <name evidence="1" type="ORF">EUGRSUZ_D00164</name>
</gene>
<dbReference type="Pfam" id="PF04502">
    <property type="entry name" value="Saf4_Yju2"/>
    <property type="match status" value="2"/>
</dbReference>
<dbReference type="PANTHER" id="PTHR12111">
    <property type="entry name" value="SPLICING FACTOR YJU2"/>
    <property type="match status" value="1"/>
</dbReference>
<dbReference type="Gene3D" id="3.40.50.12780">
    <property type="entry name" value="N-terminal domain of ligase-like"/>
    <property type="match status" value="1"/>
</dbReference>
<proteinExistence type="predicted"/>
<protein>
    <submittedName>
        <fullName evidence="1">Uncharacterized protein</fullName>
    </submittedName>
</protein>
<dbReference type="InterPro" id="IPR007590">
    <property type="entry name" value="Saf4/Yju2"/>
</dbReference>
<dbReference type="PANTHER" id="PTHR12111:SF1">
    <property type="entry name" value="SPLICING FACTOR YJU2"/>
    <property type="match status" value="1"/>
</dbReference>
<dbReference type="InterPro" id="IPR042099">
    <property type="entry name" value="ANL_N_sf"/>
</dbReference>
<organism evidence="1">
    <name type="scientific">Eucalyptus grandis</name>
    <name type="common">Flooded gum</name>
    <dbReference type="NCBI Taxonomy" id="71139"/>
    <lineage>
        <taxon>Eukaryota</taxon>
        <taxon>Viridiplantae</taxon>
        <taxon>Streptophyta</taxon>
        <taxon>Embryophyta</taxon>
        <taxon>Tracheophyta</taxon>
        <taxon>Spermatophyta</taxon>
        <taxon>Magnoliopsida</taxon>
        <taxon>eudicotyledons</taxon>
        <taxon>Gunneridae</taxon>
        <taxon>Pentapetalae</taxon>
        <taxon>rosids</taxon>
        <taxon>malvids</taxon>
        <taxon>Myrtales</taxon>
        <taxon>Myrtaceae</taxon>
        <taxon>Myrtoideae</taxon>
        <taxon>Eucalypteae</taxon>
        <taxon>Eucalyptus</taxon>
    </lineage>
</organism>
<name>A0A059CC45_EUCGR</name>
<dbReference type="STRING" id="71139.A0A059CC45"/>
<dbReference type="SUPFAM" id="SSF56801">
    <property type="entry name" value="Acetyl-CoA synthetase-like"/>
    <property type="match status" value="1"/>
</dbReference>
<dbReference type="InParanoid" id="A0A059CC45"/>
<dbReference type="Gramene" id="KCW75766">
    <property type="protein sequence ID" value="KCW75766"/>
    <property type="gene ID" value="EUGRSUZ_D00164"/>
</dbReference>
<reference evidence="1" key="1">
    <citation type="submission" date="2013-07" db="EMBL/GenBank/DDBJ databases">
        <title>The genome of Eucalyptus grandis.</title>
        <authorList>
            <person name="Schmutz J."/>
            <person name="Hayes R."/>
            <person name="Myburg A."/>
            <person name="Tuskan G."/>
            <person name="Grattapaglia D."/>
            <person name="Rokhsar D.S."/>
        </authorList>
    </citation>
    <scope>NUCLEOTIDE SEQUENCE</scope>
    <source>
        <tissue evidence="1">Leaf extractions</tissue>
    </source>
</reference>
<sequence length="329" mass="37144">MRERKVVKKYYPPDFDPSKLPRLWKSKNRQIKVRMILPMSIRCNTWGNYIYKGNKFNSRKEDVVGECVIRASSFGSGKAVEGEKRKRETEEMHYRIKYLENETLDSRREMDTLAALHEMQSVNSGRATVSTDAMLQGLQRTSAAKTSKNFVGRIEHEDLTQPYASNDESLDNTLKISNALIVSIFASPSIFKGTTGKPKGVAISHSALFIQSMAKITICGYSENDVCPFQVSSLLLSSCLFSNRKFYDHCQDKSQVIVSVFGRSTGNWSQSNMTSEFLFIQFLLVYLHTSHLCHIGDLSSAMAMLMAGACHVLMPKFEAKTAIEVIEKQ</sequence>
<evidence type="ECO:0000313" key="1">
    <source>
        <dbReference type="EMBL" id="KCW75766.1"/>
    </source>
</evidence>